<dbReference type="PANTHER" id="PTHR43464:SF19">
    <property type="entry name" value="UBIQUINONE BIOSYNTHESIS O-METHYLTRANSFERASE, MITOCHONDRIAL"/>
    <property type="match status" value="1"/>
</dbReference>
<reference evidence="5" key="1">
    <citation type="submission" date="2022-07" db="EMBL/GenBank/DDBJ databases">
        <authorList>
            <person name="Wu T."/>
        </authorList>
    </citation>
    <scope>NUCLEOTIDE SEQUENCE</scope>
    <source>
        <strain evidence="5">SD-1</strain>
    </source>
</reference>
<keyword evidence="6" id="KW-1185">Reference proteome</keyword>
<dbReference type="InterPro" id="IPR041698">
    <property type="entry name" value="Methyltransf_25"/>
</dbReference>
<dbReference type="RefSeq" id="WP_069694432.1">
    <property type="nucleotide sequence ID" value="NZ_CP043010.1"/>
</dbReference>
<dbReference type="CDD" id="cd02440">
    <property type="entry name" value="AdoMet_MTases"/>
    <property type="match status" value="1"/>
</dbReference>
<keyword evidence="3" id="KW-0949">S-adenosyl-L-methionine</keyword>
<dbReference type="Proteomes" id="UP001163293">
    <property type="component" value="Chromosome"/>
</dbReference>
<evidence type="ECO:0000259" key="4">
    <source>
        <dbReference type="Pfam" id="PF13649"/>
    </source>
</evidence>
<evidence type="ECO:0000313" key="6">
    <source>
        <dbReference type="Proteomes" id="UP001163293"/>
    </source>
</evidence>
<protein>
    <submittedName>
        <fullName evidence="5">Class I SAM-dependent methyltransferase</fullName>
    </submittedName>
</protein>
<accession>A0AAX3EDC9</accession>
<dbReference type="EMBL" id="CP101185">
    <property type="protein sequence ID" value="UYV95638.1"/>
    <property type="molecule type" value="Genomic_DNA"/>
</dbReference>
<organism evidence="5 6">
    <name type="scientific">Paenarthrobacter ureafaciens</name>
    <dbReference type="NCBI Taxonomy" id="37931"/>
    <lineage>
        <taxon>Bacteria</taxon>
        <taxon>Bacillati</taxon>
        <taxon>Actinomycetota</taxon>
        <taxon>Actinomycetes</taxon>
        <taxon>Micrococcales</taxon>
        <taxon>Micrococcaceae</taxon>
        <taxon>Paenarthrobacter</taxon>
    </lineage>
</organism>
<evidence type="ECO:0000256" key="3">
    <source>
        <dbReference type="ARBA" id="ARBA00022691"/>
    </source>
</evidence>
<gene>
    <name evidence="5" type="ORF">NL394_10995</name>
</gene>
<dbReference type="AlphaFoldDB" id="A0AAX3EDC9"/>
<name>A0AAX3EDC9_PAEUR</name>
<evidence type="ECO:0000313" key="5">
    <source>
        <dbReference type="EMBL" id="UYV95638.1"/>
    </source>
</evidence>
<dbReference type="Pfam" id="PF13649">
    <property type="entry name" value="Methyltransf_25"/>
    <property type="match status" value="1"/>
</dbReference>
<dbReference type="SUPFAM" id="SSF53335">
    <property type="entry name" value="S-adenosyl-L-methionine-dependent methyltransferases"/>
    <property type="match status" value="1"/>
</dbReference>
<evidence type="ECO:0000256" key="1">
    <source>
        <dbReference type="ARBA" id="ARBA00022603"/>
    </source>
</evidence>
<dbReference type="GO" id="GO:0032259">
    <property type="term" value="P:methylation"/>
    <property type="evidence" value="ECO:0007669"/>
    <property type="project" value="UniProtKB-KW"/>
</dbReference>
<feature type="domain" description="Methyltransferase" evidence="4">
    <location>
        <begin position="65"/>
        <end position="154"/>
    </location>
</feature>
<keyword evidence="2" id="KW-0808">Transferase</keyword>
<proteinExistence type="predicted"/>
<dbReference type="Gene3D" id="3.40.50.150">
    <property type="entry name" value="Vaccinia Virus protein VP39"/>
    <property type="match status" value="1"/>
</dbReference>
<dbReference type="InterPro" id="IPR029063">
    <property type="entry name" value="SAM-dependent_MTases_sf"/>
</dbReference>
<dbReference type="NCBIfam" id="NF004851">
    <property type="entry name" value="PRK06202.1"/>
    <property type="match status" value="1"/>
</dbReference>
<sequence>MSPWGPLRERDPHAVEDMDRPDCDLQRLNRSYARFPVVNYLLSGWRRTYLERLRPILETRGSATVLDVGCGGGDVARSLARWAAKDGFELQVTGIDPDERAYGFAVQAPAVKGVSYRRAHTSELVAEGLAFDVVLSNHVLHHLNPEQLAGMLRDSEALSSGIVLHNDLKRSNLSYALFAAGFWPLGLGSFICGDGLISIARSYTAPELRNAAPARWTVEGNGPWHHFLVYRRDEPL</sequence>
<keyword evidence="1 5" id="KW-0489">Methyltransferase</keyword>
<evidence type="ECO:0000256" key="2">
    <source>
        <dbReference type="ARBA" id="ARBA00022679"/>
    </source>
</evidence>
<dbReference type="GO" id="GO:0008168">
    <property type="term" value="F:methyltransferase activity"/>
    <property type="evidence" value="ECO:0007669"/>
    <property type="project" value="UniProtKB-KW"/>
</dbReference>
<dbReference type="PANTHER" id="PTHR43464">
    <property type="entry name" value="METHYLTRANSFERASE"/>
    <property type="match status" value="1"/>
</dbReference>